<reference evidence="2 3" key="1">
    <citation type="submission" date="2019-03" db="EMBL/GenBank/DDBJ databases">
        <title>Novel species of Flavobacterium.</title>
        <authorList>
            <person name="Liu Q."/>
            <person name="Xin Y.-H."/>
        </authorList>
    </citation>
    <scope>NUCLEOTIDE SEQUENCE [LARGE SCALE GENOMIC DNA]</scope>
    <source>
        <strain evidence="2 3">LB2P22</strain>
    </source>
</reference>
<dbReference type="Proteomes" id="UP000294685">
    <property type="component" value="Unassembled WGS sequence"/>
</dbReference>
<organism evidence="2 3">
    <name type="scientific">Flavobacterium ranwuense</name>
    <dbReference type="NCBI Taxonomy" id="2541725"/>
    <lineage>
        <taxon>Bacteria</taxon>
        <taxon>Pseudomonadati</taxon>
        <taxon>Bacteroidota</taxon>
        <taxon>Flavobacteriia</taxon>
        <taxon>Flavobacteriales</taxon>
        <taxon>Flavobacteriaceae</taxon>
        <taxon>Flavobacterium</taxon>
    </lineage>
</organism>
<accession>A0ABY2DRI2</accession>
<dbReference type="EMBL" id="SMLH01000005">
    <property type="protein sequence ID" value="TDE28838.1"/>
    <property type="molecule type" value="Genomic_DNA"/>
</dbReference>
<sequence length="178" mass="20039">MKTIILGMVAFLFSINIQAQNKNVKSEVKTTVTTVKNSDGQKKSIKTQEVKEIQKIELKDAESNALNKERKETPVEVTAITTITANGVTNIVDIDRSAYYDLNGEKYQVKLAESGYTIYQPNQEKAAVLRKTSNNNYIYSSKNKTSYGYFDANGNLVLESYDDKTDKITVETFVIIKK</sequence>
<gene>
    <name evidence="2" type="ORF">E0I61_10625</name>
</gene>
<dbReference type="RefSeq" id="WP_131994559.1">
    <property type="nucleotide sequence ID" value="NZ_SMLH01000005.1"/>
</dbReference>
<comment type="caution">
    <text evidence="2">The sequence shown here is derived from an EMBL/GenBank/DDBJ whole genome shotgun (WGS) entry which is preliminary data.</text>
</comment>
<evidence type="ECO:0000313" key="2">
    <source>
        <dbReference type="EMBL" id="TDE28838.1"/>
    </source>
</evidence>
<feature type="signal peptide" evidence="1">
    <location>
        <begin position="1"/>
        <end position="19"/>
    </location>
</feature>
<evidence type="ECO:0000256" key="1">
    <source>
        <dbReference type="SAM" id="SignalP"/>
    </source>
</evidence>
<name>A0ABY2DRI2_9FLAO</name>
<protein>
    <submittedName>
        <fullName evidence="2">Uncharacterized protein</fullName>
    </submittedName>
</protein>
<evidence type="ECO:0000313" key="3">
    <source>
        <dbReference type="Proteomes" id="UP000294685"/>
    </source>
</evidence>
<keyword evidence="1" id="KW-0732">Signal</keyword>
<keyword evidence="3" id="KW-1185">Reference proteome</keyword>
<proteinExistence type="predicted"/>
<feature type="chain" id="PRO_5046878800" evidence="1">
    <location>
        <begin position="20"/>
        <end position="178"/>
    </location>
</feature>